<feature type="domain" description="DUF5776" evidence="2">
    <location>
        <begin position="49"/>
        <end position="109"/>
    </location>
</feature>
<dbReference type="InterPro" id="IPR012338">
    <property type="entry name" value="Beta-lactam/transpept-like"/>
</dbReference>
<dbReference type="PANTHER" id="PTHR35333:SF3">
    <property type="entry name" value="BETA-LACTAMASE-TYPE TRANSPEPTIDASE FOLD CONTAINING PROTEIN"/>
    <property type="match status" value="1"/>
</dbReference>
<organism evidence="3 4">
    <name type="scientific">Streptococcus criceti HS-6</name>
    <dbReference type="NCBI Taxonomy" id="873449"/>
    <lineage>
        <taxon>Bacteria</taxon>
        <taxon>Bacillati</taxon>
        <taxon>Bacillota</taxon>
        <taxon>Bacilli</taxon>
        <taxon>Lactobacillales</taxon>
        <taxon>Streptococcaceae</taxon>
        <taxon>Streptococcus</taxon>
    </lineage>
</organism>
<gene>
    <name evidence="3" type="ORF">STRCR_0411</name>
</gene>
<dbReference type="GO" id="GO:0008800">
    <property type="term" value="F:beta-lactamase activity"/>
    <property type="evidence" value="ECO:0007669"/>
    <property type="project" value="InterPro"/>
</dbReference>
<dbReference type="Gene3D" id="3.40.710.10">
    <property type="entry name" value="DD-peptidase/beta-lactamase superfamily"/>
    <property type="match status" value="1"/>
</dbReference>
<feature type="domain" description="Beta-lactamase class A catalytic" evidence="1">
    <location>
        <begin position="213"/>
        <end position="414"/>
    </location>
</feature>
<dbReference type="Proteomes" id="UP000004322">
    <property type="component" value="Unassembled WGS sequence"/>
</dbReference>
<evidence type="ECO:0000259" key="1">
    <source>
        <dbReference type="Pfam" id="PF13354"/>
    </source>
</evidence>
<name>G5JPQ6_STRCG</name>
<dbReference type="AlphaFoldDB" id="G5JPQ6"/>
<dbReference type="RefSeq" id="WP_004229782.1">
    <property type="nucleotide sequence ID" value="NZ_AEUV02000002.1"/>
</dbReference>
<dbReference type="Pfam" id="PF13354">
    <property type="entry name" value="Beta-lactamase2"/>
    <property type="match status" value="1"/>
</dbReference>
<comment type="caution">
    <text evidence="3">The sequence shown here is derived from an EMBL/GenBank/DDBJ whole genome shotgun (WGS) entry which is preliminary data.</text>
</comment>
<dbReference type="Pfam" id="PF19087">
    <property type="entry name" value="DUF5776"/>
    <property type="match status" value="1"/>
</dbReference>
<protein>
    <submittedName>
        <fullName evidence="3">Uncharacterized protein</fullName>
    </submittedName>
</protein>
<dbReference type="SUPFAM" id="SSF82057">
    <property type="entry name" value="Prokaryotic SH3-related domain"/>
    <property type="match status" value="1"/>
</dbReference>
<dbReference type="SUPFAM" id="SSF56601">
    <property type="entry name" value="beta-lactamase/transpeptidase-like"/>
    <property type="match status" value="1"/>
</dbReference>
<dbReference type="InterPro" id="IPR045155">
    <property type="entry name" value="Beta-lactam_cat"/>
</dbReference>
<dbReference type="GO" id="GO:0046677">
    <property type="term" value="P:response to antibiotic"/>
    <property type="evidence" value="ECO:0007669"/>
    <property type="project" value="InterPro"/>
</dbReference>
<evidence type="ECO:0000313" key="4">
    <source>
        <dbReference type="Proteomes" id="UP000004322"/>
    </source>
</evidence>
<reference evidence="3" key="1">
    <citation type="submission" date="2011-07" db="EMBL/GenBank/DDBJ databases">
        <authorList>
            <person name="Stanhope M.J."/>
            <person name="Durkin A.S."/>
            <person name="Hostetler J."/>
            <person name="Kim M."/>
            <person name="Radune D."/>
            <person name="Singh I."/>
            <person name="Town C.D."/>
        </authorList>
    </citation>
    <scope>NUCLEOTIDE SEQUENCE [LARGE SCALE GENOMIC DNA]</scope>
    <source>
        <strain evidence="3">HS-6</strain>
    </source>
</reference>
<evidence type="ECO:0000313" key="3">
    <source>
        <dbReference type="EMBL" id="EHI75403.1"/>
    </source>
</evidence>
<dbReference type="STRING" id="873449.STRCR_0411"/>
<dbReference type="InterPro" id="IPR044081">
    <property type="entry name" value="DUF5776"/>
</dbReference>
<accession>G5JPQ6</accession>
<dbReference type="OrthoDB" id="2240388at2"/>
<dbReference type="GO" id="GO:0030655">
    <property type="term" value="P:beta-lactam antibiotic catabolic process"/>
    <property type="evidence" value="ECO:0007669"/>
    <property type="project" value="InterPro"/>
</dbReference>
<sequence>MRIKTGNGTVKLFAFLVLLQVFLVSFSIARGDRNTKDEEGPTRNFSYVYFAKTPANPNVYTKVKTYLDPNLTKQDGQLQPDSKIIIKKLLENKKGMPIFQLANGNYVKASYRDFYDDQIKKQEVFKKSKSYWTHDKVTLYDKPYVAGQVPKKTNLPTYSKIQVTQRAKTQHGSYLYVQGQGWIDAKAVSKHDDRIRLIQDLLQAKYNKADKYSIYVKQLNTGKTAQINADKMIYSASVSKLPLLYYVQEQINKGKIKSSQNFTYTPAVNDFKDAYKPEGSGNLSKTADNKPYSVGDLEKRITRSSDNVATNILGYYVAHQYDKDFHKTIKSAIGQDWDMKSRKVSAKTAGLMMEAIYKQNGDITNYLSSTDYDDQRISKDISVKVAHKIGDAYDYRHDVAIVYGETPFVLSIFTENASYDDITAIADDIYRMLK</sequence>
<dbReference type="EMBL" id="AEUV02000002">
    <property type="protein sequence ID" value="EHI75403.1"/>
    <property type="molecule type" value="Genomic_DNA"/>
</dbReference>
<dbReference type="eggNOG" id="COG2367">
    <property type="taxonomic scope" value="Bacteria"/>
</dbReference>
<dbReference type="PANTHER" id="PTHR35333">
    <property type="entry name" value="BETA-LACTAMASE"/>
    <property type="match status" value="1"/>
</dbReference>
<keyword evidence="4" id="KW-1185">Reference proteome</keyword>
<proteinExistence type="predicted"/>
<dbReference type="InterPro" id="IPR000871">
    <property type="entry name" value="Beta-lactam_class-A"/>
</dbReference>
<evidence type="ECO:0000259" key="2">
    <source>
        <dbReference type="Pfam" id="PF19087"/>
    </source>
</evidence>